<evidence type="ECO:0000313" key="2">
    <source>
        <dbReference type="EMBL" id="MFC7063419.1"/>
    </source>
</evidence>
<feature type="transmembrane region" description="Helical" evidence="1">
    <location>
        <begin position="147"/>
        <end position="166"/>
    </location>
</feature>
<sequence length="176" mass="19996">MKTNEYKSPVAALLWSVMMAGFGQFYNGQYIFGFVLLITEFSANIASNLNLAIHHSIHGDFLGAHNVVDYQWGLFYPSVYVFSIWQAYNKAILMNHQRKGEEPQPRTYLTGFCIGLVAGMNFGVYWHHHFLDEISLIRFLTSPVHNGLALGVIGGIVGHLIEKYVNNRAKDKLKMR</sequence>
<organism evidence="2 3">
    <name type="scientific">Halobacillus seohaensis</name>
    <dbReference type="NCBI Taxonomy" id="447421"/>
    <lineage>
        <taxon>Bacteria</taxon>
        <taxon>Bacillati</taxon>
        <taxon>Bacillota</taxon>
        <taxon>Bacilli</taxon>
        <taxon>Bacillales</taxon>
        <taxon>Bacillaceae</taxon>
        <taxon>Halobacillus</taxon>
    </lineage>
</organism>
<feature type="transmembrane region" description="Helical" evidence="1">
    <location>
        <begin position="12"/>
        <end position="38"/>
    </location>
</feature>
<comment type="caution">
    <text evidence="2">The sequence shown here is derived from an EMBL/GenBank/DDBJ whole genome shotgun (WGS) entry which is preliminary data.</text>
</comment>
<dbReference type="Proteomes" id="UP001596410">
    <property type="component" value="Unassembled WGS sequence"/>
</dbReference>
<reference evidence="3" key="1">
    <citation type="journal article" date="2019" name="Int. J. Syst. Evol. Microbiol.">
        <title>The Global Catalogue of Microorganisms (GCM) 10K type strain sequencing project: providing services to taxonomists for standard genome sequencing and annotation.</title>
        <authorList>
            <consortium name="The Broad Institute Genomics Platform"/>
            <consortium name="The Broad Institute Genome Sequencing Center for Infectious Disease"/>
            <person name="Wu L."/>
            <person name="Ma J."/>
        </authorList>
    </citation>
    <scope>NUCLEOTIDE SEQUENCE [LARGE SCALE GENOMIC DNA]</scope>
    <source>
        <strain evidence="3">CGMCC 4.1621</strain>
    </source>
</reference>
<name>A0ABW2EM25_9BACI</name>
<feature type="transmembrane region" description="Helical" evidence="1">
    <location>
        <begin position="108"/>
        <end position="127"/>
    </location>
</feature>
<keyword evidence="3" id="KW-1185">Reference proteome</keyword>
<evidence type="ECO:0000313" key="3">
    <source>
        <dbReference type="Proteomes" id="UP001596410"/>
    </source>
</evidence>
<accession>A0ABW2EM25</accession>
<keyword evidence="1" id="KW-0472">Membrane</keyword>
<feature type="transmembrane region" description="Helical" evidence="1">
    <location>
        <begin position="70"/>
        <end position="88"/>
    </location>
</feature>
<protein>
    <submittedName>
        <fullName evidence="2">Uncharacterized protein</fullName>
    </submittedName>
</protein>
<dbReference type="RefSeq" id="WP_390217461.1">
    <property type="nucleotide sequence ID" value="NZ_JBHSZV010000047.1"/>
</dbReference>
<evidence type="ECO:0000256" key="1">
    <source>
        <dbReference type="SAM" id="Phobius"/>
    </source>
</evidence>
<gene>
    <name evidence="2" type="ORF">ACFQIC_16520</name>
</gene>
<proteinExistence type="predicted"/>
<dbReference type="EMBL" id="JBHSZV010000047">
    <property type="protein sequence ID" value="MFC7063419.1"/>
    <property type="molecule type" value="Genomic_DNA"/>
</dbReference>
<keyword evidence="1" id="KW-0812">Transmembrane</keyword>
<keyword evidence="1" id="KW-1133">Transmembrane helix</keyword>